<keyword evidence="4 7" id="KW-0677">Repeat</keyword>
<keyword evidence="5 7" id="KW-0443">Lipid metabolism</keyword>
<proteinExistence type="inferred from homology"/>
<dbReference type="PANTHER" id="PTHR43378">
    <property type="entry name" value="UDP-3-O-ACYLGLUCOSAMINE N-ACYLTRANSFERASE"/>
    <property type="match status" value="1"/>
</dbReference>
<dbReference type="InterPro" id="IPR018357">
    <property type="entry name" value="Hexapep_transf_CS"/>
</dbReference>
<feature type="domain" description="UDP-3-O-[3-hydroxymyristoyl] glucosamine N-acyltransferase non-repeat region" evidence="9">
    <location>
        <begin position="21"/>
        <end position="84"/>
    </location>
</feature>
<dbReference type="UniPathway" id="UPA00973"/>
<dbReference type="InterPro" id="IPR007691">
    <property type="entry name" value="LpxD"/>
</dbReference>
<dbReference type="EC" id="2.3.1.191" evidence="7"/>
<evidence type="ECO:0000256" key="5">
    <source>
        <dbReference type="ARBA" id="ARBA00023098"/>
    </source>
</evidence>
<evidence type="ECO:0000256" key="4">
    <source>
        <dbReference type="ARBA" id="ARBA00022737"/>
    </source>
</evidence>
<dbReference type="InterPro" id="IPR001451">
    <property type="entry name" value="Hexapep"/>
</dbReference>
<dbReference type="Gene3D" id="3.40.1390.10">
    <property type="entry name" value="MurE/MurF, N-terminal domain"/>
    <property type="match status" value="1"/>
</dbReference>
<dbReference type="Pfam" id="PF14602">
    <property type="entry name" value="Hexapep_2"/>
    <property type="match status" value="1"/>
</dbReference>
<feature type="active site" description="Proton acceptor" evidence="7">
    <location>
        <position position="235"/>
    </location>
</feature>
<reference evidence="10 11" key="1">
    <citation type="submission" date="2019-07" db="EMBL/GenBank/DDBJ databases">
        <title>Genomic Encyclopedia of Type Strains, Phase IV (KMG-IV): sequencing the most valuable type-strain genomes for metagenomic binning, comparative biology and taxonomic classification.</title>
        <authorList>
            <person name="Goeker M."/>
        </authorList>
    </citation>
    <scope>NUCLEOTIDE SEQUENCE [LARGE SCALE GENOMIC DNA]</scope>
    <source>
        <strain evidence="10 11">SS015</strain>
    </source>
</reference>
<dbReference type="RefSeq" id="WP_148894228.1">
    <property type="nucleotide sequence ID" value="NZ_VNIB01000001.1"/>
</dbReference>
<accession>A0A5D3WR23</accession>
<dbReference type="AlphaFoldDB" id="A0A5D3WR23"/>
<protein>
    <recommendedName>
        <fullName evidence="7">UDP-3-O-acylglucosamine N-acyltransferase</fullName>
        <ecNumber evidence="7">2.3.1.191</ecNumber>
    </recommendedName>
</protein>
<dbReference type="GO" id="GO:0009245">
    <property type="term" value="P:lipid A biosynthetic process"/>
    <property type="evidence" value="ECO:0007669"/>
    <property type="project" value="UniProtKB-UniRule"/>
</dbReference>
<dbReference type="Pfam" id="PF00132">
    <property type="entry name" value="Hexapep"/>
    <property type="match status" value="3"/>
</dbReference>
<dbReference type="Pfam" id="PF04613">
    <property type="entry name" value="LpxD"/>
    <property type="match status" value="1"/>
</dbReference>
<keyword evidence="6 7" id="KW-0012">Acyltransferase</keyword>
<evidence type="ECO:0000256" key="3">
    <source>
        <dbReference type="ARBA" id="ARBA00022679"/>
    </source>
</evidence>
<dbReference type="CDD" id="cd03352">
    <property type="entry name" value="LbH_LpxD"/>
    <property type="match status" value="1"/>
</dbReference>
<dbReference type="PANTHER" id="PTHR43378:SF2">
    <property type="entry name" value="UDP-3-O-ACYLGLUCOSAMINE N-ACYLTRANSFERASE 1, MITOCHONDRIAL-RELATED"/>
    <property type="match status" value="1"/>
</dbReference>
<evidence type="ECO:0000313" key="10">
    <source>
        <dbReference type="EMBL" id="TYP00039.1"/>
    </source>
</evidence>
<dbReference type="PROSITE" id="PS00101">
    <property type="entry name" value="HEXAPEP_TRANSFERASES"/>
    <property type="match status" value="1"/>
</dbReference>
<keyword evidence="11" id="KW-1185">Reference proteome</keyword>
<keyword evidence="2 7" id="KW-0441">Lipid A biosynthesis</keyword>
<name>A0A5D3WR23_9BACT</name>
<feature type="coiled-coil region" evidence="8">
    <location>
        <begin position="318"/>
        <end position="345"/>
    </location>
</feature>
<keyword evidence="1 7" id="KW-0444">Lipid biosynthesis</keyword>
<dbReference type="EMBL" id="VNIB01000001">
    <property type="protein sequence ID" value="TYP00039.1"/>
    <property type="molecule type" value="Genomic_DNA"/>
</dbReference>
<dbReference type="InterPro" id="IPR020573">
    <property type="entry name" value="UDP_GlcNAc_AcTrfase_non-rep"/>
</dbReference>
<keyword evidence="3 7" id="KW-0808">Transferase</keyword>
<comment type="function">
    <text evidence="7">Catalyzes the N-acylation of UDP-3-O-acylglucosamine using 3-hydroxyacyl-ACP as the acyl donor. Is involved in the biosynthesis of lipid A, a phosphorylated glycolipid that anchors the lipopolysaccharide to the outer membrane of the cell.</text>
</comment>
<evidence type="ECO:0000259" key="9">
    <source>
        <dbReference type="Pfam" id="PF04613"/>
    </source>
</evidence>
<dbReference type="InterPro" id="IPR011004">
    <property type="entry name" value="Trimer_LpxA-like_sf"/>
</dbReference>
<dbReference type="GO" id="GO:0016410">
    <property type="term" value="F:N-acyltransferase activity"/>
    <property type="evidence" value="ECO:0007669"/>
    <property type="project" value="InterPro"/>
</dbReference>
<evidence type="ECO:0000256" key="1">
    <source>
        <dbReference type="ARBA" id="ARBA00022516"/>
    </source>
</evidence>
<comment type="catalytic activity">
    <reaction evidence="7">
        <text>a UDP-3-O-[(3R)-3-hydroxyacyl]-alpha-D-glucosamine + a (3R)-hydroxyacyl-[ACP] = a UDP-2-N,3-O-bis[(3R)-3-hydroxyacyl]-alpha-D-glucosamine + holo-[ACP] + H(+)</text>
        <dbReference type="Rhea" id="RHEA:53836"/>
        <dbReference type="Rhea" id="RHEA-COMP:9685"/>
        <dbReference type="Rhea" id="RHEA-COMP:9945"/>
        <dbReference type="ChEBI" id="CHEBI:15378"/>
        <dbReference type="ChEBI" id="CHEBI:64479"/>
        <dbReference type="ChEBI" id="CHEBI:78827"/>
        <dbReference type="ChEBI" id="CHEBI:137740"/>
        <dbReference type="ChEBI" id="CHEBI:137748"/>
        <dbReference type="EC" id="2.3.1.191"/>
    </reaction>
</comment>
<dbReference type="NCBIfam" id="TIGR01853">
    <property type="entry name" value="lipid_A_lpxD"/>
    <property type="match status" value="1"/>
</dbReference>
<dbReference type="GO" id="GO:0016020">
    <property type="term" value="C:membrane"/>
    <property type="evidence" value="ECO:0007669"/>
    <property type="project" value="GOC"/>
</dbReference>
<keyword evidence="8" id="KW-0175">Coiled coil</keyword>
<dbReference type="GO" id="GO:0103118">
    <property type="term" value="F:UDP-3-O-[(3R)-3-hydroxyacyl]-glucosamine N-acyltransferase activity"/>
    <property type="evidence" value="ECO:0007669"/>
    <property type="project" value="UniProtKB-EC"/>
</dbReference>
<comment type="subunit">
    <text evidence="7">Homotrimer.</text>
</comment>
<sequence>MARLKELAELVGGRVVGDPELEIRRLADFDEAGEGDIAFVSRASYARRLHQLKASAVILSAEAPISCSQLICANPYLAFARILAFLEVEKPRPLGIMDGAWVDPSAEIGDEVTIYPGCHVAAGARVGRGTILYPNVVLYPDVVLGEDCVLHAGVIVREKCHLGDRVIVQPNAVIGSDGFGFAPDGERYEKIPQVGVVVIENDVEIGAGTCIDRAALGETRIGEGCKLDNLVQIGHNVRVGPHTVMAGQTGIAGSTIIGRHCTFGGQSGTAGHIKVGDNVTVAGRGGVASDTEGGQVLSGAPAMPHKEWLKASLTYVKLPEMRRELNRLKKEVAALTAAMKELGDEV</sequence>
<evidence type="ECO:0000256" key="2">
    <source>
        <dbReference type="ARBA" id="ARBA00022556"/>
    </source>
</evidence>
<dbReference type="Gene3D" id="2.160.10.10">
    <property type="entry name" value="Hexapeptide repeat proteins"/>
    <property type="match status" value="1"/>
</dbReference>
<dbReference type="OrthoDB" id="9784739at2"/>
<comment type="pathway">
    <text evidence="7">Bacterial outer membrane biogenesis; LPS lipid A biosynthesis.</text>
</comment>
<dbReference type="HAMAP" id="MF_00523">
    <property type="entry name" value="LpxD"/>
    <property type="match status" value="1"/>
</dbReference>
<comment type="caution">
    <text evidence="10">The sequence shown here is derived from an EMBL/GenBank/DDBJ whole genome shotgun (WGS) entry which is preliminary data.</text>
</comment>
<evidence type="ECO:0000256" key="7">
    <source>
        <dbReference type="HAMAP-Rule" id="MF_00523"/>
    </source>
</evidence>
<evidence type="ECO:0000256" key="8">
    <source>
        <dbReference type="SAM" id="Coils"/>
    </source>
</evidence>
<comment type="similarity">
    <text evidence="7">Belongs to the transferase hexapeptide repeat family. LpxD subfamily.</text>
</comment>
<gene>
    <name evidence="7" type="primary">lpxD</name>
    <name evidence="10" type="ORF">EDC39_101199</name>
</gene>
<dbReference type="NCBIfam" id="NF002060">
    <property type="entry name" value="PRK00892.1"/>
    <property type="match status" value="1"/>
</dbReference>
<organism evidence="10 11">
    <name type="scientific">Geothermobacter ehrlichii</name>
    <dbReference type="NCBI Taxonomy" id="213224"/>
    <lineage>
        <taxon>Bacteria</taxon>
        <taxon>Pseudomonadati</taxon>
        <taxon>Thermodesulfobacteriota</taxon>
        <taxon>Desulfuromonadia</taxon>
        <taxon>Desulfuromonadales</taxon>
        <taxon>Geothermobacteraceae</taxon>
        <taxon>Geothermobacter</taxon>
    </lineage>
</organism>
<dbReference type="SUPFAM" id="SSF51161">
    <property type="entry name" value="Trimeric LpxA-like enzymes"/>
    <property type="match status" value="1"/>
</dbReference>
<evidence type="ECO:0000256" key="6">
    <source>
        <dbReference type="ARBA" id="ARBA00023315"/>
    </source>
</evidence>
<evidence type="ECO:0000313" key="11">
    <source>
        <dbReference type="Proteomes" id="UP000324159"/>
    </source>
</evidence>
<dbReference type="Proteomes" id="UP000324159">
    <property type="component" value="Unassembled WGS sequence"/>
</dbReference>